<evidence type="ECO:0000313" key="3">
    <source>
        <dbReference type="Proteomes" id="UP000004121"/>
    </source>
</evidence>
<keyword evidence="3" id="KW-1185">Reference proteome</keyword>
<evidence type="ECO:0000313" key="2">
    <source>
        <dbReference type="EMBL" id="EEJ50525.1"/>
    </source>
</evidence>
<comment type="caution">
    <text evidence="2">The sequence shown here is derived from an EMBL/GenBank/DDBJ whole genome shotgun (WGS) entry which is preliminary data.</text>
</comment>
<keyword evidence="1" id="KW-0812">Transmembrane</keyword>
<name>C2L0E1_9FIRM</name>
<gene>
    <name evidence="2" type="ORF">HMPREF6123_2210</name>
</gene>
<dbReference type="AlphaFoldDB" id="C2L0E1"/>
<sequence length="40" mass="4437">IIGFAIDLLWAGAGLILATILNVVLIFRLMVLRDHFENGK</sequence>
<dbReference type="HOGENOM" id="CLU_3281489_0_0_9"/>
<reference evidence="2 3" key="1">
    <citation type="submission" date="2009-04" db="EMBL/GenBank/DDBJ databases">
        <authorList>
            <person name="Qin X."/>
            <person name="Bachman B."/>
            <person name="Battles P."/>
            <person name="Bell A."/>
            <person name="Bess C."/>
            <person name="Bickham C."/>
            <person name="Chaboub L."/>
            <person name="Chen D."/>
            <person name="Coyle M."/>
            <person name="Deiros D.R."/>
            <person name="Dinh H."/>
            <person name="Forbes L."/>
            <person name="Fowler G."/>
            <person name="Francisco L."/>
            <person name="Fu Q."/>
            <person name="Gubbala S."/>
            <person name="Hale W."/>
            <person name="Han Y."/>
            <person name="Hemphill L."/>
            <person name="Highlander S.K."/>
            <person name="Hirani K."/>
            <person name="Hogues M."/>
            <person name="Jackson L."/>
            <person name="Jakkamsetti A."/>
            <person name="Javaid M."/>
            <person name="Jiang H."/>
            <person name="Korchina V."/>
            <person name="Kovar C."/>
            <person name="Lara F."/>
            <person name="Lee S."/>
            <person name="Mata R."/>
            <person name="Mathew T."/>
            <person name="Moen C."/>
            <person name="Morales K."/>
            <person name="Munidasa M."/>
            <person name="Nazareth L."/>
            <person name="Ngo R."/>
            <person name="Nguyen L."/>
            <person name="Okwuonu G."/>
            <person name="Ongeri F."/>
            <person name="Patil S."/>
            <person name="Petrosino J."/>
            <person name="Pham C."/>
            <person name="Pham P."/>
            <person name="Pu L.-L."/>
            <person name="Puazo M."/>
            <person name="Raj R."/>
            <person name="Reid J."/>
            <person name="Rouhana J."/>
            <person name="Saada N."/>
            <person name="Shang Y."/>
            <person name="Simmons D."/>
            <person name="Thornton R."/>
            <person name="Warren J."/>
            <person name="Weissenberger G."/>
            <person name="Zhang J."/>
            <person name="Zhang L."/>
            <person name="Zhou C."/>
            <person name="Zhu D."/>
            <person name="Muzny D."/>
            <person name="Worley K."/>
            <person name="Gibbs R."/>
        </authorList>
    </citation>
    <scope>NUCLEOTIDE SEQUENCE [LARGE SCALE GENOMIC DNA]</scope>
    <source>
        <strain evidence="2 3">F0268</strain>
    </source>
</reference>
<organism evidence="2 3">
    <name type="scientific">Oribacterium sinus F0268</name>
    <dbReference type="NCBI Taxonomy" id="585501"/>
    <lineage>
        <taxon>Bacteria</taxon>
        <taxon>Bacillati</taxon>
        <taxon>Bacillota</taxon>
        <taxon>Clostridia</taxon>
        <taxon>Lachnospirales</taxon>
        <taxon>Lachnospiraceae</taxon>
        <taxon>Oribacterium</taxon>
    </lineage>
</organism>
<protein>
    <submittedName>
        <fullName evidence="2">Uncharacterized protein</fullName>
    </submittedName>
</protein>
<dbReference type="InParanoid" id="C2L0E1"/>
<dbReference type="EMBL" id="ACKX01000209">
    <property type="protein sequence ID" value="EEJ50525.1"/>
    <property type="molecule type" value="Genomic_DNA"/>
</dbReference>
<dbReference type="Proteomes" id="UP000004121">
    <property type="component" value="Unassembled WGS sequence"/>
</dbReference>
<feature type="transmembrane region" description="Helical" evidence="1">
    <location>
        <begin position="12"/>
        <end position="31"/>
    </location>
</feature>
<accession>C2L0E1</accession>
<proteinExistence type="predicted"/>
<keyword evidence="1" id="KW-1133">Transmembrane helix</keyword>
<keyword evidence="1" id="KW-0472">Membrane</keyword>
<feature type="non-terminal residue" evidence="2">
    <location>
        <position position="1"/>
    </location>
</feature>
<evidence type="ECO:0000256" key="1">
    <source>
        <dbReference type="SAM" id="Phobius"/>
    </source>
</evidence>